<dbReference type="EMBL" id="BMAO01008238">
    <property type="protein sequence ID" value="GFR21968.1"/>
    <property type="molecule type" value="Genomic_DNA"/>
</dbReference>
<organism evidence="2 3">
    <name type="scientific">Trichonephila clavata</name>
    <name type="common">Joro spider</name>
    <name type="synonym">Nephila clavata</name>
    <dbReference type="NCBI Taxonomy" id="2740835"/>
    <lineage>
        <taxon>Eukaryota</taxon>
        <taxon>Metazoa</taxon>
        <taxon>Ecdysozoa</taxon>
        <taxon>Arthropoda</taxon>
        <taxon>Chelicerata</taxon>
        <taxon>Arachnida</taxon>
        <taxon>Araneae</taxon>
        <taxon>Araneomorphae</taxon>
        <taxon>Entelegynae</taxon>
        <taxon>Araneoidea</taxon>
        <taxon>Nephilidae</taxon>
        <taxon>Trichonephila</taxon>
    </lineage>
</organism>
<dbReference type="AlphaFoldDB" id="A0A8X6JE73"/>
<dbReference type="OrthoDB" id="6435559at2759"/>
<sequence length="156" mass="17511">MDFFSIVGSFGRWQLRVLLALMYLNVVGMWHNFSIIFMTPNMDFHCIQPPSEQHIANASAFAFENRCEVPQKENSSILVACTEWEYDTSDTSETIVSEVSCVSNYSKIEHISCLVGLSFAIGMACLARQVDLHGGFPTLSRHIGQFQTVSIISNLH</sequence>
<evidence type="ECO:0000313" key="2">
    <source>
        <dbReference type="EMBL" id="GFR21968.1"/>
    </source>
</evidence>
<feature type="transmembrane region" description="Helical" evidence="1">
    <location>
        <begin position="13"/>
        <end position="33"/>
    </location>
</feature>
<gene>
    <name evidence="2" type="primary">Orct_8</name>
    <name evidence="2" type="ORF">TNCT_472851</name>
</gene>
<proteinExistence type="predicted"/>
<evidence type="ECO:0000256" key="1">
    <source>
        <dbReference type="SAM" id="Phobius"/>
    </source>
</evidence>
<evidence type="ECO:0000313" key="3">
    <source>
        <dbReference type="Proteomes" id="UP000887116"/>
    </source>
</evidence>
<accession>A0A8X6JE73</accession>
<protein>
    <submittedName>
        <fullName evidence="2">Organic cation transporter protein</fullName>
    </submittedName>
</protein>
<keyword evidence="1" id="KW-1133">Transmembrane helix</keyword>
<keyword evidence="1" id="KW-0472">Membrane</keyword>
<dbReference type="Proteomes" id="UP000887116">
    <property type="component" value="Unassembled WGS sequence"/>
</dbReference>
<reference evidence="2" key="1">
    <citation type="submission" date="2020-07" db="EMBL/GenBank/DDBJ databases">
        <title>Multicomponent nature underlies the extraordinary mechanical properties of spider dragline silk.</title>
        <authorList>
            <person name="Kono N."/>
            <person name="Nakamura H."/>
            <person name="Mori M."/>
            <person name="Yoshida Y."/>
            <person name="Ohtoshi R."/>
            <person name="Malay A.D."/>
            <person name="Moran D.A.P."/>
            <person name="Tomita M."/>
            <person name="Numata K."/>
            <person name="Arakawa K."/>
        </authorList>
    </citation>
    <scope>NUCLEOTIDE SEQUENCE</scope>
</reference>
<keyword evidence="1" id="KW-0812">Transmembrane</keyword>
<keyword evidence="3" id="KW-1185">Reference proteome</keyword>
<name>A0A8X6JE73_TRICU</name>
<comment type="caution">
    <text evidence="2">The sequence shown here is derived from an EMBL/GenBank/DDBJ whole genome shotgun (WGS) entry which is preliminary data.</text>
</comment>